<dbReference type="RefSeq" id="WP_137999152.1">
    <property type="nucleotide sequence ID" value="NZ_SJDU01000405.1"/>
</dbReference>
<evidence type="ECO:0008006" key="3">
    <source>
        <dbReference type="Google" id="ProtNLM"/>
    </source>
</evidence>
<dbReference type="Proteomes" id="UP000310168">
    <property type="component" value="Unassembled WGS sequence"/>
</dbReference>
<dbReference type="SUPFAM" id="SSF48403">
    <property type="entry name" value="Ankyrin repeat"/>
    <property type="match status" value="1"/>
</dbReference>
<reference evidence="1 2" key="1">
    <citation type="journal article" date="2019" name="Anaerobe">
        <title>Brachyspira catarrhinii sp. nov., an anaerobic intestinal spirochaete isolated from vervet monkeys may have been misidentified as Brachyspira aalborgi in previous studies.</title>
        <authorList>
            <person name="Phillips N.D."/>
            <person name="La T."/>
            <person name="Hampson D.J."/>
        </authorList>
    </citation>
    <scope>NUCLEOTIDE SEQUENCE [LARGE SCALE GENOMIC DNA]</scope>
    <source>
        <strain evidence="1 2">Z12</strain>
    </source>
</reference>
<dbReference type="EMBL" id="SJDU01000405">
    <property type="protein sequence ID" value="TKZ29478.1"/>
    <property type="molecule type" value="Genomic_DNA"/>
</dbReference>
<accession>A0ABY2TPG4</accession>
<evidence type="ECO:0000313" key="2">
    <source>
        <dbReference type="Proteomes" id="UP000310168"/>
    </source>
</evidence>
<comment type="caution">
    <text evidence="1">The sequence shown here is derived from an EMBL/GenBank/DDBJ whole genome shotgun (WGS) entry which is preliminary data.</text>
</comment>
<protein>
    <recommendedName>
        <fullName evidence="3">Ankyrin repeat domain-containing protein</fullName>
    </recommendedName>
</protein>
<keyword evidence="2" id="KW-1185">Reference proteome</keyword>
<name>A0ABY2TPG4_9SPIR</name>
<sequence>MIKKITLMTIIILGVIACSKKTFKINVNGNEYIISFTNINDILVEDMEGMTHLMYASILGNLEVVKHLRVFGNGYGNIFILID</sequence>
<organism evidence="1 2">
    <name type="scientific">Brachyspira catarrhinii</name>
    <dbReference type="NCBI Taxonomy" id="2528966"/>
    <lineage>
        <taxon>Bacteria</taxon>
        <taxon>Pseudomonadati</taxon>
        <taxon>Spirochaetota</taxon>
        <taxon>Spirochaetia</taxon>
        <taxon>Brachyspirales</taxon>
        <taxon>Brachyspiraceae</taxon>
        <taxon>Brachyspira</taxon>
    </lineage>
</organism>
<dbReference type="PROSITE" id="PS51257">
    <property type="entry name" value="PROKAR_LIPOPROTEIN"/>
    <property type="match status" value="1"/>
</dbReference>
<evidence type="ECO:0000313" key="1">
    <source>
        <dbReference type="EMBL" id="TKZ29478.1"/>
    </source>
</evidence>
<proteinExistence type="predicted"/>
<dbReference type="InterPro" id="IPR036770">
    <property type="entry name" value="Ankyrin_rpt-contain_sf"/>
</dbReference>
<gene>
    <name evidence="1" type="ORF">EZH24_10975</name>
</gene>